<proteinExistence type="predicted"/>
<organism evidence="1 2">
    <name type="scientific">Vigna angularis var. angularis</name>
    <dbReference type="NCBI Taxonomy" id="157739"/>
    <lineage>
        <taxon>Eukaryota</taxon>
        <taxon>Viridiplantae</taxon>
        <taxon>Streptophyta</taxon>
        <taxon>Embryophyta</taxon>
        <taxon>Tracheophyta</taxon>
        <taxon>Spermatophyta</taxon>
        <taxon>Magnoliopsida</taxon>
        <taxon>eudicotyledons</taxon>
        <taxon>Gunneridae</taxon>
        <taxon>Pentapetalae</taxon>
        <taxon>rosids</taxon>
        <taxon>fabids</taxon>
        <taxon>Fabales</taxon>
        <taxon>Fabaceae</taxon>
        <taxon>Papilionoideae</taxon>
        <taxon>50 kb inversion clade</taxon>
        <taxon>NPAAA clade</taxon>
        <taxon>indigoferoid/millettioid clade</taxon>
        <taxon>Phaseoleae</taxon>
        <taxon>Vigna</taxon>
    </lineage>
</organism>
<accession>A0A0S3SK07</accession>
<dbReference type="EMBL" id="AP015040">
    <property type="protein sequence ID" value="BAT93121.1"/>
    <property type="molecule type" value="Genomic_DNA"/>
</dbReference>
<protein>
    <submittedName>
        <fullName evidence="1">Uncharacterized protein</fullName>
    </submittedName>
</protein>
<sequence length="85" mass="9507">FIFSCEVERRGGGVEVEALRWKRRGICGLSEFEVLWRAPALTVKVSERDLNEEVAIALCGGRDWHRGGVVVVVGGAVVLVSWRRR</sequence>
<keyword evidence="2" id="KW-1185">Reference proteome</keyword>
<dbReference type="Proteomes" id="UP000291084">
    <property type="component" value="Chromosome 7"/>
</dbReference>
<dbReference type="AlphaFoldDB" id="A0A0S3SK07"/>
<evidence type="ECO:0000313" key="2">
    <source>
        <dbReference type="Proteomes" id="UP000291084"/>
    </source>
</evidence>
<gene>
    <name evidence="1" type="primary">Vigan.07G203000</name>
    <name evidence="1" type="ORF">VIGAN_07203000</name>
</gene>
<feature type="non-terminal residue" evidence="1">
    <location>
        <position position="1"/>
    </location>
</feature>
<name>A0A0S3SK07_PHAAN</name>
<evidence type="ECO:0000313" key="1">
    <source>
        <dbReference type="EMBL" id="BAT93121.1"/>
    </source>
</evidence>
<reference evidence="1 2" key="1">
    <citation type="journal article" date="2015" name="Sci. Rep.">
        <title>The power of single molecule real-time sequencing technology in the de novo assembly of a eukaryotic genome.</title>
        <authorList>
            <person name="Sakai H."/>
            <person name="Naito K."/>
            <person name="Ogiso-Tanaka E."/>
            <person name="Takahashi Y."/>
            <person name="Iseki K."/>
            <person name="Muto C."/>
            <person name="Satou K."/>
            <person name="Teruya K."/>
            <person name="Shiroma A."/>
            <person name="Shimoji M."/>
            <person name="Hirano T."/>
            <person name="Itoh T."/>
            <person name="Kaga A."/>
            <person name="Tomooka N."/>
        </authorList>
    </citation>
    <scope>NUCLEOTIDE SEQUENCE [LARGE SCALE GENOMIC DNA]</scope>
    <source>
        <strain evidence="2">cv. Shumari</strain>
    </source>
</reference>